<sequence>MVYILTAGLLTHGFAPFICLPAFRRMQWHDAIGVTRMSGNPLTVAGAATALGDNHHPHRVPY</sequence>
<name>U4QBX7_9HYPH</name>
<dbReference type="HOGENOM" id="CLU_2901172_0_0_5"/>
<gene>
    <name evidence="1" type="ORF">BN877_II1417</name>
</gene>
<reference evidence="1 2" key="1">
    <citation type="journal article" date="2013" name="Genome Announc.">
        <title>Complete Genome Sequence of the Sesbania Symbiont and Rice Growth-Promoting Endophyte Rhizobium sp. Strain IRBG74.</title>
        <authorList>
            <person name="Crook M.B."/>
            <person name="Mitra S."/>
            <person name="Ane J.M."/>
            <person name="Sadowsky M.J."/>
            <person name="Gyaneshwar P."/>
        </authorList>
    </citation>
    <scope>NUCLEOTIDE SEQUENCE [LARGE SCALE GENOMIC DNA]</scope>
    <source>
        <strain evidence="1 2">IRBG74</strain>
    </source>
</reference>
<proteinExistence type="predicted"/>
<dbReference type="Proteomes" id="UP000016944">
    <property type="component" value="Chromosome II"/>
</dbReference>
<dbReference type="KEGG" id="rir:BN877_II1417"/>
<protein>
    <submittedName>
        <fullName evidence="1">Uncharacterized protein</fullName>
    </submittedName>
</protein>
<evidence type="ECO:0000313" key="2">
    <source>
        <dbReference type="Proteomes" id="UP000016944"/>
    </source>
</evidence>
<organism evidence="1 2">
    <name type="scientific">Agrobacterium pusense</name>
    <dbReference type="NCBI Taxonomy" id="648995"/>
    <lineage>
        <taxon>Bacteria</taxon>
        <taxon>Pseudomonadati</taxon>
        <taxon>Pseudomonadota</taxon>
        <taxon>Alphaproteobacteria</taxon>
        <taxon>Hyphomicrobiales</taxon>
        <taxon>Rhizobiaceae</taxon>
        <taxon>Rhizobium/Agrobacterium group</taxon>
        <taxon>Agrobacterium</taxon>
    </lineage>
</organism>
<dbReference type="AlphaFoldDB" id="U4QBX7"/>
<dbReference type="PATRIC" id="fig|424182.3.peg.4261"/>
<accession>U4QBX7</accession>
<evidence type="ECO:0000313" key="1">
    <source>
        <dbReference type="EMBL" id="CDI11206.1"/>
    </source>
</evidence>
<dbReference type="EMBL" id="HG518323">
    <property type="protein sequence ID" value="CDI11206.1"/>
    <property type="molecule type" value="Genomic_DNA"/>
</dbReference>